<evidence type="ECO:0000256" key="1">
    <source>
        <dbReference type="SAM" id="MobiDB-lite"/>
    </source>
</evidence>
<evidence type="ECO:0000313" key="2">
    <source>
        <dbReference type="EMBL" id="RSL88366.1"/>
    </source>
</evidence>
<feature type="compositionally biased region" description="Basic and acidic residues" evidence="1">
    <location>
        <begin position="373"/>
        <end position="385"/>
    </location>
</feature>
<dbReference type="PROSITE" id="PS51257">
    <property type="entry name" value="PROKAR_LIPOPROTEIN"/>
    <property type="match status" value="1"/>
</dbReference>
<name>A0A428SF14_9HYPO</name>
<organism evidence="2 3">
    <name type="scientific">Fusarium oligoseptatum</name>
    <dbReference type="NCBI Taxonomy" id="2604345"/>
    <lineage>
        <taxon>Eukaryota</taxon>
        <taxon>Fungi</taxon>
        <taxon>Dikarya</taxon>
        <taxon>Ascomycota</taxon>
        <taxon>Pezizomycotina</taxon>
        <taxon>Sordariomycetes</taxon>
        <taxon>Hypocreomycetidae</taxon>
        <taxon>Hypocreales</taxon>
        <taxon>Nectriaceae</taxon>
        <taxon>Fusarium</taxon>
        <taxon>Fusarium solani species complex</taxon>
    </lineage>
</organism>
<gene>
    <name evidence="2" type="ORF">CEP52_015236</name>
</gene>
<accession>A0A428SF14</accession>
<reference evidence="2 3" key="1">
    <citation type="submission" date="2017-06" db="EMBL/GenBank/DDBJ databases">
        <title>Comparative genomic analysis of Ambrosia Fusariam Clade fungi.</title>
        <authorList>
            <person name="Stajich J.E."/>
            <person name="Carrillo J."/>
            <person name="Kijimoto T."/>
            <person name="Eskalen A."/>
            <person name="O'Donnell K."/>
            <person name="Kasson M."/>
        </authorList>
    </citation>
    <scope>NUCLEOTIDE SEQUENCE [LARGE SCALE GENOMIC DNA]</scope>
    <source>
        <strain evidence="2 3">NRRL62579</strain>
    </source>
</reference>
<proteinExistence type="predicted"/>
<dbReference type="AlphaFoldDB" id="A0A428SF14"/>
<feature type="region of interest" description="Disordered" evidence="1">
    <location>
        <begin position="342"/>
        <end position="399"/>
    </location>
</feature>
<dbReference type="EMBL" id="NKCK01000262">
    <property type="protein sequence ID" value="RSL88366.1"/>
    <property type="molecule type" value="Genomic_DNA"/>
</dbReference>
<comment type="caution">
    <text evidence="2">The sequence shown here is derived from an EMBL/GenBank/DDBJ whole genome shotgun (WGS) entry which is preliminary data.</text>
</comment>
<dbReference type="Proteomes" id="UP000287144">
    <property type="component" value="Unassembled WGS sequence"/>
</dbReference>
<dbReference type="STRING" id="1325735.A0A428SF14"/>
<keyword evidence="3" id="KW-1185">Reference proteome</keyword>
<protein>
    <recommendedName>
        <fullName evidence="4">F-box domain-containing protein</fullName>
    </recommendedName>
</protein>
<feature type="compositionally biased region" description="Polar residues" evidence="1">
    <location>
        <begin position="387"/>
        <end position="399"/>
    </location>
</feature>
<evidence type="ECO:0000313" key="3">
    <source>
        <dbReference type="Proteomes" id="UP000287144"/>
    </source>
</evidence>
<evidence type="ECO:0008006" key="4">
    <source>
        <dbReference type="Google" id="ProtNLM"/>
    </source>
</evidence>
<sequence length="507" mass="57295">MDKLPYALISLIVSCLLEDDEGNRKPWSKSPPIALYASISRSWQDAVEMHTFSQVKVRSDEFSRFETAFCHMRRRRAVSTIDYDIVLPPYSQARCWKFERPHEHAENMAVFSRAVHAIISSLHAWQTDEEALNVRAESRLDSSSLQRQGIGLYRMGGHFLDFTEPCSVLPKVRRVSELSIRGVLRPLHPNAAFRIISAFPSLEYICIDLLEPDAVQQGMQRQHRSALTQHISSMNTMSFSSLRTLYLNWDSCEPLNHSFIPNNLDGPEQGSIDTLSTALHNISQSLPIAELYLYGPFRISPELFWPNDSPAPDSPPHWPALQCLTVNASIVASDGTYYYAGTPGTPESENDDLWWPDNSRADGEVDNSGYASDDSRVRDPFDRQNIHRNNGTSPLNNWRSELDPSQFNPLVLALSRAICCMPVLGELDFYMGMSDIQGPSGIVLNGEAEWDVAPVLAGNREIEHIKRRCWKAEIGCKAKWEPPGEVFELWRRFVGPGGDITVNERSM</sequence>